<dbReference type="EMBL" id="JABSTU010000004">
    <property type="protein sequence ID" value="KAH8033344.1"/>
    <property type="molecule type" value="Genomic_DNA"/>
</dbReference>
<evidence type="ECO:0000313" key="2">
    <source>
        <dbReference type="EMBL" id="KAH8033344.1"/>
    </source>
</evidence>
<reference evidence="2" key="2">
    <citation type="submission" date="2021-09" db="EMBL/GenBank/DDBJ databases">
        <authorList>
            <person name="Jia N."/>
            <person name="Wang J."/>
            <person name="Shi W."/>
            <person name="Du L."/>
            <person name="Sun Y."/>
            <person name="Zhan W."/>
            <person name="Jiang J."/>
            <person name="Wang Q."/>
            <person name="Zhang B."/>
            <person name="Ji P."/>
            <person name="Sakyi L.B."/>
            <person name="Cui X."/>
            <person name="Yuan T."/>
            <person name="Jiang B."/>
            <person name="Yang W."/>
            <person name="Lam T.T.-Y."/>
            <person name="Chang Q."/>
            <person name="Ding S."/>
            <person name="Wang X."/>
            <person name="Zhu J."/>
            <person name="Ruan X."/>
            <person name="Zhao L."/>
            <person name="Wei J."/>
            <person name="Que T."/>
            <person name="Du C."/>
            <person name="Cheng J."/>
            <person name="Dai P."/>
            <person name="Han X."/>
            <person name="Huang E."/>
            <person name="Gao Y."/>
            <person name="Liu J."/>
            <person name="Shao H."/>
            <person name="Ye R."/>
            <person name="Li L."/>
            <person name="Wei W."/>
            <person name="Wang X."/>
            <person name="Wang C."/>
            <person name="Huo Q."/>
            <person name="Li W."/>
            <person name="Guo W."/>
            <person name="Chen H."/>
            <person name="Chen S."/>
            <person name="Zhou L."/>
            <person name="Zhou L."/>
            <person name="Ni X."/>
            <person name="Tian J."/>
            <person name="Zhou Y."/>
            <person name="Sheng Y."/>
            <person name="Liu T."/>
            <person name="Pan Y."/>
            <person name="Xia L."/>
            <person name="Li J."/>
            <person name="Zhao F."/>
            <person name="Cao W."/>
        </authorList>
    </citation>
    <scope>NUCLEOTIDE SEQUENCE</scope>
    <source>
        <strain evidence="2">Rmic-2018</strain>
        <tissue evidence="2">Larvae</tissue>
    </source>
</reference>
<keyword evidence="3" id="KW-1185">Reference proteome</keyword>
<accession>A0A9J6EH50</accession>
<feature type="compositionally biased region" description="Polar residues" evidence="1">
    <location>
        <begin position="29"/>
        <end position="39"/>
    </location>
</feature>
<dbReference type="VEuPathDB" id="VectorBase:LOC119182107"/>
<comment type="caution">
    <text evidence="2">The sequence shown here is derived from an EMBL/GenBank/DDBJ whole genome shotgun (WGS) entry which is preliminary data.</text>
</comment>
<proteinExistence type="predicted"/>
<dbReference type="AlphaFoldDB" id="A0A9J6EH50"/>
<dbReference type="Proteomes" id="UP000821866">
    <property type="component" value="Chromosome 2"/>
</dbReference>
<feature type="region of interest" description="Disordered" evidence="1">
    <location>
        <begin position="1"/>
        <end position="43"/>
    </location>
</feature>
<protein>
    <submittedName>
        <fullName evidence="2">Uncharacterized protein</fullName>
    </submittedName>
</protein>
<evidence type="ECO:0000256" key="1">
    <source>
        <dbReference type="SAM" id="MobiDB-lite"/>
    </source>
</evidence>
<reference evidence="2" key="1">
    <citation type="journal article" date="2020" name="Cell">
        <title>Large-Scale Comparative Analyses of Tick Genomes Elucidate Their Genetic Diversity and Vector Capacities.</title>
        <authorList>
            <consortium name="Tick Genome and Microbiome Consortium (TIGMIC)"/>
            <person name="Jia N."/>
            <person name="Wang J."/>
            <person name="Shi W."/>
            <person name="Du L."/>
            <person name="Sun Y."/>
            <person name="Zhan W."/>
            <person name="Jiang J.F."/>
            <person name="Wang Q."/>
            <person name="Zhang B."/>
            <person name="Ji P."/>
            <person name="Bell-Sakyi L."/>
            <person name="Cui X.M."/>
            <person name="Yuan T.T."/>
            <person name="Jiang B.G."/>
            <person name="Yang W.F."/>
            <person name="Lam T.T."/>
            <person name="Chang Q.C."/>
            <person name="Ding S.J."/>
            <person name="Wang X.J."/>
            <person name="Zhu J.G."/>
            <person name="Ruan X.D."/>
            <person name="Zhao L."/>
            <person name="Wei J.T."/>
            <person name="Ye R.Z."/>
            <person name="Que T.C."/>
            <person name="Du C.H."/>
            <person name="Zhou Y.H."/>
            <person name="Cheng J.X."/>
            <person name="Dai P.F."/>
            <person name="Guo W.B."/>
            <person name="Han X.H."/>
            <person name="Huang E.J."/>
            <person name="Li L.F."/>
            <person name="Wei W."/>
            <person name="Gao Y.C."/>
            <person name="Liu J.Z."/>
            <person name="Shao H.Z."/>
            <person name="Wang X."/>
            <person name="Wang C.C."/>
            <person name="Yang T.C."/>
            <person name="Huo Q.B."/>
            <person name="Li W."/>
            <person name="Chen H.Y."/>
            <person name="Chen S.E."/>
            <person name="Zhou L.G."/>
            <person name="Ni X.B."/>
            <person name="Tian J.H."/>
            <person name="Sheng Y."/>
            <person name="Liu T."/>
            <person name="Pan Y.S."/>
            <person name="Xia L.Y."/>
            <person name="Li J."/>
            <person name="Zhao F."/>
            <person name="Cao W.C."/>
        </authorList>
    </citation>
    <scope>NUCLEOTIDE SEQUENCE</scope>
    <source>
        <strain evidence="2">Rmic-2018</strain>
    </source>
</reference>
<organism evidence="2 3">
    <name type="scientific">Rhipicephalus microplus</name>
    <name type="common">Cattle tick</name>
    <name type="synonym">Boophilus microplus</name>
    <dbReference type="NCBI Taxonomy" id="6941"/>
    <lineage>
        <taxon>Eukaryota</taxon>
        <taxon>Metazoa</taxon>
        <taxon>Ecdysozoa</taxon>
        <taxon>Arthropoda</taxon>
        <taxon>Chelicerata</taxon>
        <taxon>Arachnida</taxon>
        <taxon>Acari</taxon>
        <taxon>Parasitiformes</taxon>
        <taxon>Ixodida</taxon>
        <taxon>Ixodoidea</taxon>
        <taxon>Ixodidae</taxon>
        <taxon>Rhipicephalinae</taxon>
        <taxon>Rhipicephalus</taxon>
        <taxon>Boophilus</taxon>
    </lineage>
</organism>
<evidence type="ECO:0000313" key="3">
    <source>
        <dbReference type="Proteomes" id="UP000821866"/>
    </source>
</evidence>
<gene>
    <name evidence="2" type="ORF">HPB51_010384</name>
</gene>
<name>A0A9J6EH50_RHIMP</name>
<sequence>MQPVQGEPQCCGDAEHSSVVSPPRRTLPSEWTPSPTGAASSPADLCFLAEGPWQAPSLPSDRSFARYYYEDGSRPVSEQTLDPESLSEPSKPHRVEFLSVVLGIAFARLLLGIRLPILHNSLSPYDVTPDVTDDAFERRLEVAPNTVGQRFIPRRVVHPDFDEKGNRRTTTSARTRVRVAGRATKGRTALLLLMRGTTSPLTTPPVTAATTGAHEKEDVQLRRAVTLEPYSGHVYTPCGHPKHEFYCSANWKVCVLAATEPVHVCNRGSKLYSSIKSCLASCVNGCHVSDRCWGSTLFFPHTR</sequence>